<dbReference type="SUPFAM" id="SSF46955">
    <property type="entry name" value="Putative DNA-binding domain"/>
    <property type="match status" value="1"/>
</dbReference>
<accession>A0A4Q1K684</accession>
<dbReference type="GO" id="GO:0003677">
    <property type="term" value="F:DNA binding"/>
    <property type="evidence" value="ECO:0007669"/>
    <property type="project" value="UniProtKB-KW"/>
</dbReference>
<name>A0A4Q1K684_9FLAO</name>
<feature type="domain" description="Helix-turn-helix" evidence="1">
    <location>
        <begin position="35"/>
        <end position="83"/>
    </location>
</feature>
<dbReference type="Pfam" id="PF12728">
    <property type="entry name" value="HTH_17"/>
    <property type="match status" value="1"/>
</dbReference>
<keyword evidence="2" id="KW-0238">DNA-binding</keyword>
<evidence type="ECO:0000313" key="2">
    <source>
        <dbReference type="EMBL" id="RXR21458.1"/>
    </source>
</evidence>
<dbReference type="PANTHER" id="PTHR34585:SF22">
    <property type="entry name" value="HELIX-TURN-HELIX DOMAIN-CONTAINING PROTEIN"/>
    <property type="match status" value="1"/>
</dbReference>
<sequence length="90" mass="10682">MDPYDARLNSLQQQINELAATLLQIIRQIPNEEVWLDSAQVKRQFNISESTLYRLRKNKKIPYTQIGGLCYYPKHYITQLIAEDSRKRLE</sequence>
<evidence type="ECO:0000313" key="3">
    <source>
        <dbReference type="Proteomes" id="UP000289857"/>
    </source>
</evidence>
<gene>
    <name evidence="2" type="ORF">EQG61_12095</name>
</gene>
<organism evidence="2 3">
    <name type="scientific">Flavobacterium stagni</name>
    <dbReference type="NCBI Taxonomy" id="2506421"/>
    <lineage>
        <taxon>Bacteria</taxon>
        <taxon>Pseudomonadati</taxon>
        <taxon>Bacteroidota</taxon>
        <taxon>Flavobacteriia</taxon>
        <taxon>Flavobacteriales</taxon>
        <taxon>Flavobacteriaceae</taxon>
        <taxon>Flavobacterium</taxon>
    </lineage>
</organism>
<dbReference type="EMBL" id="SBKN01000008">
    <property type="protein sequence ID" value="RXR21458.1"/>
    <property type="molecule type" value="Genomic_DNA"/>
</dbReference>
<dbReference type="OrthoDB" id="1028470at2"/>
<keyword evidence="3" id="KW-1185">Reference proteome</keyword>
<dbReference type="Proteomes" id="UP000289857">
    <property type="component" value="Unassembled WGS sequence"/>
</dbReference>
<dbReference type="RefSeq" id="WP_129462208.1">
    <property type="nucleotide sequence ID" value="NZ_SBKN01000008.1"/>
</dbReference>
<dbReference type="PANTHER" id="PTHR34585">
    <property type="match status" value="1"/>
</dbReference>
<evidence type="ECO:0000259" key="1">
    <source>
        <dbReference type="Pfam" id="PF12728"/>
    </source>
</evidence>
<reference evidence="3" key="1">
    <citation type="submission" date="2019-01" db="EMBL/GenBank/DDBJ databases">
        <title>Cytophagaceae bacterium strain CAR-16.</title>
        <authorList>
            <person name="Chen W.-M."/>
        </authorList>
    </citation>
    <scope>NUCLEOTIDE SEQUENCE [LARGE SCALE GENOMIC DNA]</scope>
    <source>
        <strain evidence="3">WWJ-16</strain>
    </source>
</reference>
<protein>
    <submittedName>
        <fullName evidence="2">DNA-binding protein</fullName>
    </submittedName>
</protein>
<comment type="caution">
    <text evidence="2">The sequence shown here is derived from an EMBL/GenBank/DDBJ whole genome shotgun (WGS) entry which is preliminary data.</text>
</comment>
<dbReference type="AlphaFoldDB" id="A0A4Q1K684"/>
<proteinExistence type="predicted"/>
<dbReference type="InterPro" id="IPR009061">
    <property type="entry name" value="DNA-bd_dom_put_sf"/>
</dbReference>
<dbReference type="InterPro" id="IPR041657">
    <property type="entry name" value="HTH_17"/>
</dbReference>